<keyword evidence="3 4" id="KW-0472">Membrane</keyword>
<dbReference type="Gene3D" id="1.20.1250.20">
    <property type="entry name" value="MFS general substrate transporter like domains"/>
    <property type="match status" value="2"/>
</dbReference>
<feature type="transmembrane region" description="Helical" evidence="4">
    <location>
        <begin position="376"/>
        <end position="399"/>
    </location>
</feature>
<name>A0A931I2E8_9HYPH</name>
<evidence type="ECO:0000256" key="2">
    <source>
        <dbReference type="ARBA" id="ARBA00022989"/>
    </source>
</evidence>
<feature type="transmembrane region" description="Helical" evidence="4">
    <location>
        <begin position="41"/>
        <end position="63"/>
    </location>
</feature>
<dbReference type="RefSeq" id="WP_197312075.1">
    <property type="nucleotide sequence ID" value="NZ_JADZLT010000052.1"/>
</dbReference>
<evidence type="ECO:0000313" key="6">
    <source>
        <dbReference type="EMBL" id="MBH0238995.1"/>
    </source>
</evidence>
<organism evidence="6 7">
    <name type="scientific">Methylobrevis albus</name>
    <dbReference type="NCBI Taxonomy" id="2793297"/>
    <lineage>
        <taxon>Bacteria</taxon>
        <taxon>Pseudomonadati</taxon>
        <taxon>Pseudomonadota</taxon>
        <taxon>Alphaproteobacteria</taxon>
        <taxon>Hyphomicrobiales</taxon>
        <taxon>Pleomorphomonadaceae</taxon>
        <taxon>Methylobrevis</taxon>
    </lineage>
</organism>
<sequence length="418" mass="43323">MNETMRSGLRWLCAGYLLALASAFGQTYFIATFVGHIRADLGLSAGGFGALYTAGTIASAVLLMSFGRIADAAQLRWIAAGVVVALAATTAGMAVVSAGWALLILLFGLRFFGQGLLIHIAMTAMGRWFPTMRGKAVAIVALGFPTGEALLPTLTVLGIDAYGWRTIWLIACGFLLLVTLPAILLLLAREPVRVRPAGPAGPDTPAAEEGWTRAEVLRDPMFFALQPGILAPPFVLTGIFISQTSLVAAKGWQLAWFAASVPVYAAVTVACSLVAGVVVDRLGARRVLPLYLLPLAASALTFALARDAWLLPVAMAFAGLTAGGANTLFGALWAELYGTAHLGAVRGLATSGLVFASALAPGMIGGLMDVGFAIETLLVCLAGYTLFAAATMAFVAGRLGGRGMRVRPRAAASPGDGR</sequence>
<dbReference type="InterPro" id="IPR036259">
    <property type="entry name" value="MFS_trans_sf"/>
</dbReference>
<feature type="transmembrane region" description="Helical" evidence="4">
    <location>
        <begin position="222"/>
        <end position="242"/>
    </location>
</feature>
<gene>
    <name evidence="6" type="ORF">I5731_14270</name>
</gene>
<protein>
    <submittedName>
        <fullName evidence="6">MFS transporter</fullName>
    </submittedName>
</protein>
<dbReference type="PANTHER" id="PTHR11360">
    <property type="entry name" value="MONOCARBOXYLATE TRANSPORTER"/>
    <property type="match status" value="1"/>
</dbReference>
<evidence type="ECO:0000256" key="3">
    <source>
        <dbReference type="ARBA" id="ARBA00023136"/>
    </source>
</evidence>
<dbReference type="Proteomes" id="UP000631694">
    <property type="component" value="Unassembled WGS sequence"/>
</dbReference>
<evidence type="ECO:0000313" key="7">
    <source>
        <dbReference type="Proteomes" id="UP000631694"/>
    </source>
</evidence>
<feature type="transmembrane region" description="Helical" evidence="4">
    <location>
        <begin position="345"/>
        <end position="364"/>
    </location>
</feature>
<feature type="transmembrane region" description="Helical" evidence="4">
    <location>
        <begin position="75"/>
        <end position="96"/>
    </location>
</feature>
<dbReference type="PROSITE" id="PS50850">
    <property type="entry name" value="MFS"/>
    <property type="match status" value="1"/>
</dbReference>
<feature type="transmembrane region" description="Helical" evidence="4">
    <location>
        <begin position="165"/>
        <end position="187"/>
    </location>
</feature>
<dbReference type="InterPro" id="IPR011701">
    <property type="entry name" value="MFS"/>
</dbReference>
<keyword evidence="1 4" id="KW-0812">Transmembrane</keyword>
<evidence type="ECO:0000256" key="4">
    <source>
        <dbReference type="SAM" id="Phobius"/>
    </source>
</evidence>
<dbReference type="SUPFAM" id="SSF103473">
    <property type="entry name" value="MFS general substrate transporter"/>
    <property type="match status" value="1"/>
</dbReference>
<keyword evidence="7" id="KW-1185">Reference proteome</keyword>
<dbReference type="InterPro" id="IPR050327">
    <property type="entry name" value="Proton-linked_MCT"/>
</dbReference>
<dbReference type="GO" id="GO:0022857">
    <property type="term" value="F:transmembrane transporter activity"/>
    <property type="evidence" value="ECO:0007669"/>
    <property type="project" value="InterPro"/>
</dbReference>
<feature type="transmembrane region" description="Helical" evidence="4">
    <location>
        <begin position="102"/>
        <end position="124"/>
    </location>
</feature>
<dbReference type="Pfam" id="PF07690">
    <property type="entry name" value="MFS_1"/>
    <property type="match status" value="1"/>
</dbReference>
<feature type="transmembrane region" description="Helical" evidence="4">
    <location>
        <begin position="311"/>
        <end position="333"/>
    </location>
</feature>
<feature type="transmembrane region" description="Helical" evidence="4">
    <location>
        <begin position="136"/>
        <end position="159"/>
    </location>
</feature>
<evidence type="ECO:0000256" key="1">
    <source>
        <dbReference type="ARBA" id="ARBA00022692"/>
    </source>
</evidence>
<accession>A0A931I2E8</accession>
<feature type="transmembrane region" description="Helical" evidence="4">
    <location>
        <begin position="254"/>
        <end position="275"/>
    </location>
</feature>
<reference evidence="6" key="1">
    <citation type="submission" date="2020-12" db="EMBL/GenBank/DDBJ databases">
        <title>Methylobrevis albus sp. nov., isolated from fresh water lack sediment.</title>
        <authorList>
            <person name="Zou Q."/>
        </authorList>
    </citation>
    <scope>NUCLEOTIDE SEQUENCE</scope>
    <source>
        <strain evidence="6">L22</strain>
    </source>
</reference>
<feature type="transmembrane region" description="Helical" evidence="4">
    <location>
        <begin position="287"/>
        <end position="305"/>
    </location>
</feature>
<proteinExistence type="predicted"/>
<evidence type="ECO:0000259" key="5">
    <source>
        <dbReference type="PROSITE" id="PS50850"/>
    </source>
</evidence>
<dbReference type="EMBL" id="JADZLT010000052">
    <property type="protein sequence ID" value="MBH0238995.1"/>
    <property type="molecule type" value="Genomic_DNA"/>
</dbReference>
<feature type="domain" description="Major facilitator superfamily (MFS) profile" evidence="5">
    <location>
        <begin position="11"/>
        <end position="400"/>
    </location>
</feature>
<dbReference type="AlphaFoldDB" id="A0A931I2E8"/>
<dbReference type="InterPro" id="IPR020846">
    <property type="entry name" value="MFS_dom"/>
</dbReference>
<comment type="caution">
    <text evidence="6">The sequence shown here is derived from an EMBL/GenBank/DDBJ whole genome shotgun (WGS) entry which is preliminary data.</text>
</comment>
<keyword evidence="2 4" id="KW-1133">Transmembrane helix</keyword>